<evidence type="ECO:0000313" key="1">
    <source>
        <dbReference type="EMBL" id="GGC34258.1"/>
    </source>
</evidence>
<sequence length="62" mass="7107">MPGGTQKFWATPVIGGGKGRMIRSYDTLRIPSRRHKKKTPARMGKRLASMVLTYLQIEEFEK</sequence>
<accession>A0ABQ1MAH9</accession>
<comment type="caution">
    <text evidence="1">The sequence shown here is derived from an EMBL/GenBank/DDBJ whole genome shotgun (WGS) entry which is preliminary data.</text>
</comment>
<name>A0ABQ1MAH9_9PROT</name>
<protein>
    <submittedName>
        <fullName evidence="1">Uncharacterized protein</fullName>
    </submittedName>
</protein>
<dbReference type="Proteomes" id="UP000637769">
    <property type="component" value="Unassembled WGS sequence"/>
</dbReference>
<evidence type="ECO:0000313" key="2">
    <source>
        <dbReference type="Proteomes" id="UP000637769"/>
    </source>
</evidence>
<gene>
    <name evidence="1" type="ORF">GCM10007207_19780</name>
</gene>
<proteinExistence type="predicted"/>
<dbReference type="EMBL" id="BMCH01000005">
    <property type="protein sequence ID" value="GGC34258.1"/>
    <property type="molecule type" value="Genomic_DNA"/>
</dbReference>
<organism evidence="1 2">
    <name type="scientific">Asaia siamensis</name>
    <dbReference type="NCBI Taxonomy" id="110479"/>
    <lineage>
        <taxon>Bacteria</taxon>
        <taxon>Pseudomonadati</taxon>
        <taxon>Pseudomonadota</taxon>
        <taxon>Alphaproteobacteria</taxon>
        <taxon>Acetobacterales</taxon>
        <taxon>Acetobacteraceae</taxon>
        <taxon>Asaia</taxon>
    </lineage>
</organism>
<reference evidence="2" key="1">
    <citation type="journal article" date="2019" name="Int. J. Syst. Evol. Microbiol.">
        <title>The Global Catalogue of Microorganisms (GCM) 10K type strain sequencing project: providing services to taxonomists for standard genome sequencing and annotation.</title>
        <authorList>
            <consortium name="The Broad Institute Genomics Platform"/>
            <consortium name="The Broad Institute Genome Sequencing Center for Infectious Disease"/>
            <person name="Wu L."/>
            <person name="Ma J."/>
        </authorList>
    </citation>
    <scope>NUCLEOTIDE SEQUENCE [LARGE SCALE GENOMIC DNA]</scope>
    <source>
        <strain evidence="2">CCM 7132</strain>
    </source>
</reference>
<keyword evidence="2" id="KW-1185">Reference proteome</keyword>